<dbReference type="Proteomes" id="UP000190797">
    <property type="component" value="Chromosome"/>
</dbReference>
<dbReference type="AlphaFoldDB" id="A0A1V0A941"/>
<evidence type="ECO:0000313" key="3">
    <source>
        <dbReference type="Proteomes" id="UP000190797"/>
    </source>
</evidence>
<evidence type="ECO:0000256" key="1">
    <source>
        <dbReference type="SAM" id="MobiDB-lite"/>
    </source>
</evidence>
<dbReference type="RefSeq" id="WP_080042971.1">
    <property type="nucleotide sequence ID" value="NZ_CP017717.1"/>
</dbReference>
<reference evidence="3" key="1">
    <citation type="journal article" date="2017" name="Med. Chem. Commun.">
        <title>Nonomuraea sp. ATCC 55076 harbours the largest actinomycete chromosome to date and the kistamicin biosynthetic gene cluster.</title>
        <authorList>
            <person name="Nazari B."/>
            <person name="Forneris C.C."/>
            <person name="Gibson M.I."/>
            <person name="Moon K."/>
            <person name="Schramma K.R."/>
            <person name="Seyedsayamdost M.R."/>
        </authorList>
    </citation>
    <scope>NUCLEOTIDE SEQUENCE [LARGE SCALE GENOMIC DNA]</scope>
    <source>
        <strain evidence="3">ATCC 55076</strain>
    </source>
</reference>
<accession>A0A1V0A941</accession>
<organism evidence="2 3">
    <name type="scientific">[Actinomadura] parvosata subsp. kistnae</name>
    <dbReference type="NCBI Taxonomy" id="1909395"/>
    <lineage>
        <taxon>Bacteria</taxon>
        <taxon>Bacillati</taxon>
        <taxon>Actinomycetota</taxon>
        <taxon>Actinomycetes</taxon>
        <taxon>Streptosporangiales</taxon>
        <taxon>Streptosporangiaceae</taxon>
        <taxon>Nonomuraea</taxon>
    </lineage>
</organism>
<evidence type="ECO:0000313" key="2">
    <source>
        <dbReference type="EMBL" id="AQZ66689.1"/>
    </source>
</evidence>
<keyword evidence="3" id="KW-1185">Reference proteome</keyword>
<sequence length="139" mass="14720">MSRPADNGSPAPELELPANFPGLGDDAATGGPYVDHTELRRVVGRLRTKLDSLRGNAPASMSATYSGPGTIGEVAGMGNVGPQETGQWEVASSFGANTEQAYTVLDPSYGKLLDHVEQWVDAVEKAIANYERFHQDSSA</sequence>
<dbReference type="STRING" id="1909395.BKM31_39285"/>
<dbReference type="OrthoDB" id="3535027at2"/>
<dbReference type="EMBL" id="CP017717">
    <property type="protein sequence ID" value="AQZ66689.1"/>
    <property type="molecule type" value="Genomic_DNA"/>
</dbReference>
<proteinExistence type="predicted"/>
<feature type="region of interest" description="Disordered" evidence="1">
    <location>
        <begin position="1"/>
        <end position="35"/>
    </location>
</feature>
<dbReference type="KEGG" id="noa:BKM31_39285"/>
<name>A0A1V0A941_9ACTN</name>
<protein>
    <submittedName>
        <fullName evidence="2">Uncharacterized protein</fullName>
    </submittedName>
</protein>
<gene>
    <name evidence="2" type="ORF">BKM31_39285</name>
</gene>